<keyword evidence="3 6" id="KW-1133">Transmembrane helix</keyword>
<name>A0A0F7U9Z1_NEOCL</name>
<reference evidence="7" key="1">
    <citation type="journal article" date="2015" name="PLoS ONE">
        <title>Comprehensive Evaluation of Toxoplasma gondii VEG and Neospora caninum LIV Genomes with Tachyzoite Stage Transcriptome and Proteome Defines Novel Transcript Features.</title>
        <authorList>
            <person name="Ramaprasad A."/>
            <person name="Mourier T."/>
            <person name="Naeem R."/>
            <person name="Malas T.B."/>
            <person name="Moussa E."/>
            <person name="Panigrahi A."/>
            <person name="Vermont S.J."/>
            <person name="Otto T.D."/>
            <person name="Wastling J."/>
            <person name="Pain A."/>
        </authorList>
    </citation>
    <scope>NUCLEOTIDE SEQUENCE</scope>
    <source>
        <strain evidence="7">Liverpool</strain>
    </source>
</reference>
<dbReference type="PANTHER" id="PTHR14255:SF3">
    <property type="entry name" value="SULFITE EXPORTER TAUE_SAFE FAMILY PROTEIN 5-RELATED"/>
    <property type="match status" value="1"/>
</dbReference>
<evidence type="ECO:0000256" key="1">
    <source>
        <dbReference type="ARBA" id="ARBA00004141"/>
    </source>
</evidence>
<dbReference type="GO" id="GO:0016020">
    <property type="term" value="C:membrane"/>
    <property type="evidence" value="ECO:0007669"/>
    <property type="project" value="UniProtKB-SubCell"/>
</dbReference>
<dbReference type="EMBL" id="LN714479">
    <property type="protein sequence ID" value="CEL65415.1"/>
    <property type="molecule type" value="Genomic_DNA"/>
</dbReference>
<keyword evidence="2 6" id="KW-0812">Transmembrane</keyword>
<dbReference type="AlphaFoldDB" id="A0A0F7U9Z1"/>
<evidence type="ECO:0000256" key="5">
    <source>
        <dbReference type="SAM" id="MobiDB-lite"/>
    </source>
</evidence>
<evidence type="ECO:0000256" key="6">
    <source>
        <dbReference type="SAM" id="Phobius"/>
    </source>
</evidence>
<feature type="transmembrane region" description="Helical" evidence="6">
    <location>
        <begin position="687"/>
        <end position="714"/>
    </location>
</feature>
<feature type="transmembrane region" description="Helical" evidence="6">
    <location>
        <begin position="445"/>
        <end position="464"/>
    </location>
</feature>
<dbReference type="GO" id="GO:0031464">
    <property type="term" value="C:Cul4A-RING E3 ubiquitin ligase complex"/>
    <property type="evidence" value="ECO:0007669"/>
    <property type="project" value="TreeGrafter"/>
</dbReference>
<proteinExistence type="predicted"/>
<comment type="subcellular location">
    <subcellularLocation>
        <location evidence="1">Membrane</location>
        <topology evidence="1">Multi-pass membrane protein</topology>
    </subcellularLocation>
</comment>
<dbReference type="PANTHER" id="PTHR14255">
    <property type="entry name" value="CEREBLON"/>
    <property type="match status" value="1"/>
</dbReference>
<feature type="transmembrane region" description="Helical" evidence="6">
    <location>
        <begin position="344"/>
        <end position="373"/>
    </location>
</feature>
<dbReference type="Pfam" id="PF01925">
    <property type="entry name" value="TauE"/>
    <property type="match status" value="1"/>
</dbReference>
<feature type="transmembrane region" description="Helical" evidence="6">
    <location>
        <begin position="595"/>
        <end position="614"/>
    </location>
</feature>
<feature type="transmembrane region" description="Helical" evidence="6">
    <location>
        <begin position="734"/>
        <end position="756"/>
    </location>
</feature>
<evidence type="ECO:0000256" key="2">
    <source>
        <dbReference type="ARBA" id="ARBA00022692"/>
    </source>
</evidence>
<feature type="transmembrane region" description="Helical" evidence="6">
    <location>
        <begin position="634"/>
        <end position="651"/>
    </location>
</feature>
<sequence length="774" mass="84907">MVRLSTERSVAPSAITSLLSTVNWITRSKDGVVAESQATTHGGAVAAHSFPLKRLEVDEFGVRRLPLRLTRLVIMLVLLVCGATVFVIFLTKLAYRFFSPHRGDLLTSLGSLQEGVLPFLPDSSVSERGQTHANKSGNTHKALLHGRMSWVVPSVASAPSAALWAKTRGDWSGEEITPSVDLSWPHHLDKYFDKVGFLYVTASGVFGPPEIHEIAAKSDTVAAVSSGARLRVKHRQSLHRVWNSSDEEPLHLTIGVRLQQEAIRVRLQQEAIRVGLQQEAIRVGLQQEAIPVGLQQETPRNTVGLYRSLSTDDPLLVLNTGSPVRKLSGLVDERRTLSELNNGPTIVCIVLIAIVGAVSVTAGTGGGAIFVPLMQLIMHFNTFEATATSQCLMTGSALAGLCLNFVRRNPVVDMPLIDMDMVLLLGPMQMCGSSVGVIVNRVLPAWLITVLLVVCLLYETVRLMRRLRDKQREAKKVTQLTASEHAHKETCGEIGAAVPMEEPASAGDREFPAQKVAGDDEKQGGNETKRELQNSGKKEGEECEDQGVRVSSDDGKFAPEEPQDREQATVDYGSSHINRKRGRSTIKYQWKRHELTKWSMLLAVWIINLTITFIKGGKHSTFHIVPFCSVSYWLIYLIGCLFLATVSLLWGQKLITRHKKRLLLHNHCYSPIEFTVGNVHFLLAQSFFAGMLGAIVGIGGGLILGPMLLLKGVIPSVSSALTSCLIRKHRLERLLIVLMVSVMCCSIGCSIAAGTLDGIRGPKSRQEFKFPCDR</sequence>
<gene>
    <name evidence="7" type="ORF">BN1204_012630</name>
</gene>
<evidence type="ECO:0000313" key="7">
    <source>
        <dbReference type="EMBL" id="CEL65415.1"/>
    </source>
</evidence>
<feature type="compositionally biased region" description="Basic and acidic residues" evidence="5">
    <location>
        <begin position="551"/>
        <end position="568"/>
    </location>
</feature>
<organism evidence="7">
    <name type="scientific">Neospora caninum (strain Liverpool)</name>
    <dbReference type="NCBI Taxonomy" id="572307"/>
    <lineage>
        <taxon>Eukaryota</taxon>
        <taxon>Sar</taxon>
        <taxon>Alveolata</taxon>
        <taxon>Apicomplexa</taxon>
        <taxon>Conoidasida</taxon>
        <taxon>Coccidia</taxon>
        <taxon>Eucoccidiorida</taxon>
        <taxon>Eimeriorina</taxon>
        <taxon>Sarcocystidae</taxon>
        <taxon>Neospora</taxon>
    </lineage>
</organism>
<feature type="region of interest" description="Disordered" evidence="5">
    <location>
        <begin position="516"/>
        <end position="571"/>
    </location>
</feature>
<evidence type="ECO:0000256" key="3">
    <source>
        <dbReference type="ARBA" id="ARBA00022989"/>
    </source>
</evidence>
<dbReference type="GO" id="GO:0016567">
    <property type="term" value="P:protein ubiquitination"/>
    <property type="evidence" value="ECO:0007669"/>
    <property type="project" value="TreeGrafter"/>
</dbReference>
<dbReference type="InterPro" id="IPR002781">
    <property type="entry name" value="TM_pro_TauE-like"/>
</dbReference>
<evidence type="ECO:0000256" key="4">
    <source>
        <dbReference type="ARBA" id="ARBA00023136"/>
    </source>
</evidence>
<feature type="transmembrane region" description="Helical" evidence="6">
    <location>
        <begin position="72"/>
        <end position="95"/>
    </location>
</feature>
<protein>
    <submittedName>
        <fullName evidence="7">Os03g0726500 protein, related</fullName>
    </submittedName>
</protein>
<accession>A0A0F7U9Z1</accession>
<keyword evidence="4 6" id="KW-0472">Membrane</keyword>
<feature type="compositionally biased region" description="Basic and acidic residues" evidence="5">
    <location>
        <begin position="516"/>
        <end position="540"/>
    </location>
</feature>